<evidence type="ECO:0000259" key="2">
    <source>
        <dbReference type="SMART" id="SM00912"/>
    </source>
</evidence>
<dbReference type="Gene3D" id="2.160.20.10">
    <property type="entry name" value="Single-stranded right-handed beta-helix, Pectin lyase-like"/>
    <property type="match status" value="1"/>
</dbReference>
<protein>
    <submittedName>
        <fullName evidence="3">Hemagglutinin</fullName>
    </submittedName>
</protein>
<evidence type="ECO:0000313" key="3">
    <source>
        <dbReference type="EMBL" id="EET04186.1"/>
    </source>
</evidence>
<dbReference type="EMBL" id="CM000833">
    <property type="protein sequence ID" value="EET04186.1"/>
    <property type="molecule type" value="Genomic_DNA"/>
</dbReference>
<dbReference type="Pfam" id="PF05594">
    <property type="entry name" value="Fil_haemagg"/>
    <property type="match status" value="7"/>
</dbReference>
<feature type="compositionally biased region" description="Polar residues" evidence="1">
    <location>
        <begin position="2342"/>
        <end position="2352"/>
    </location>
</feature>
<dbReference type="CDD" id="cd20726">
    <property type="entry name" value="CDI_toxin_BpE479_tRNase-like"/>
    <property type="match status" value="1"/>
</dbReference>
<feature type="compositionally biased region" description="Low complexity" evidence="1">
    <location>
        <begin position="2325"/>
        <end position="2341"/>
    </location>
</feature>
<feature type="region of interest" description="Disordered" evidence="1">
    <location>
        <begin position="2151"/>
        <end position="2174"/>
    </location>
</feature>
<sequence>MNKNRYRVVFNRARGALMVVQENGRASHGSGSRDARAGVVPAWLSLSPFALRHVALAVLVAAGVVPIWVNAQVVAGGAHAPSVIQTQNGLQQVNINRPGASGVSMNTYNQFDVPKPGIILNNSPINVQTQLGGIIGGNPNFQAGDAARLIVNQVNSNNPSFIRGKVEIGGAAAQLVIANQAGLVVDGGGFLNTSRATLTTGNPNFGPDGSLTGFNVNQGLISVVGAGLDTANVDQVDLLARAVQINAKAYAKTLNVVAGSNQVDYNTLNATPIAANGPAPTIAIDVSQLGGMYANRVFLVSSENGVGVANAGDIAAQAGDLTLQANGRLVLSGHTNAAGNMSLSASGGIQNSGVTYGKQSVTITTGADLTNSGALTAQQNLTANVGSLNSTGTLGAGINVDSTVGTSGDLNVTSSGQLTATGTNSAAGNATFTSSGVNLSNSATAANGNLALSATAGDVNLAGSTVSAKGAVNAQASGTVINDRGNLSSGAGMTLGGGSLSNQGGRANSQGPLSVQMAGTVSNQNGMLSSQSTADVRGSAIQNNAGLIQSAGKQTIAGASIDNSAGRLISLNADGLSVTATGALTNAAGANVSGDPGGVIGGKGDVTVQGNTVTNSGSMSADATLHVIGQSVDNGNGALHAGQTTTVDAGNHLSNAGGRVEGQSAVLNGATLDNSQGTVNAATVSLNGTTLLNHGGTVTQTGTGPMTVAITDTLDNSNNGLIQTRSTDLSLTSTTLINDNGGTITHVGPGTLTVGNGSGTVSNKAGAIASNGRTVLQGKTIDNSAGSASGQTGLSVNAADSITNLGGKLTSNANVDVTAGGALVNDGGELGSKTAATTIHSASLSNLNGKIVSPTLTATVAGLLDNSQNGDFEANQLALTAANLKNQGGHISQWQSGPTTLAVSGTLDNSNGGVIQTNSTDLTLAPAVLDNSKGTITHGGTGTLTLTPGNGAGALQNTGGTIGTNGQAIVKAGSLDNGSGVIAAKLGLSATIAGTMNNTQGLMRSNAALSIISNGALSNHQGHIEAGTPGDTSTLSIQAASIDNTDGAVHDFGTGKMTVQGGSQIVNSHAGGVDGMGQMTGQGDVTIGAASISNTQGGQLMGANLLIQGATLDNSGGQVGNVANATGDVNVAMSGAVTNTNGSITSTRDLSVAASTLLGGGAYSAARDAAINLQGDFTTTPQTQFNIGRDLTFTLPGTFANSANLQSVHNLTVNAGNIVNTGAMTAGSLLSTHSGDLTNYGAMVGGSVAIQASGTVSNLGPVALIGASDTSGLLEIVAHDIENRDDTTLGDSMPTTTIFGLGKVALAGGKDANGNYTNAALINNSSAAIQSGASMELHADKVTNTRRVMQTSGNTSQVDPALLQQLGISMSGCAAYYIAACSGQDVHWINLFHDPNYPDYDPAPIIAALKLQPGGVFTVPPNGGQWNSGYQYTTYEGKATANTVTKLSPGAQIASGGDLDASTVKTFQNYWSSVTAAGNIKQPASLDMDGWGATGQQAPGVTVVYSGYYHYNNYDNSEHNWTLPFGDKPFVGGPGGYTQAAPADVRQYSLPDYRSTWGANGTISGNGVSVNNTAANATIPSLGLLPGQAVPGLTIGTVSGNASGTQSGAAAIKGGTPTWVDPVIASATAVNVLSNLTIPQGGLYRPNSAPNPTYLIETNPAFTRMNNFLSSDYYLNQIGVNPLTTEKRLGDGFYEQQLVRNQVTQLTGKAVLGPYTDLQGMYQSLMLAGAELSKSLNLPLGMSLSAQQVAALTTNVIIMQTETVGGQQVLVPVVYLAKADQQNANGPLITAGNIDLKNTQVFTNSGTVKADTTLALQGKQIDNAFGALQSGGLTSLDTTGNVDLTSANVKAGSLDLNAGNKLILDTATQTTHQVSRDGATSDKTTLGPAANLNVAGDASIKTGGDFQQNAGNLNVGGNLNANIGGNWNLGVQQTGEHKVVQRANGVSDTDLNSATGSTVNVGGKSAIGVGGDLTAQGARLDFGQGGTVAAKGNVTFGAASTTSTINANSSGDQGNRSYAETRHGADQALTGTTVKGGDTLNVVSGKDINVIGSTIDLKKGDANLLAAGDVNVGAATETHVYNSRETHSRSGVVSGTKIASSQDATSTVANGSLISADGVSIGSGKDINVQGSTVVGTHDVALNAAHDVNITTSQDTSQSSTTYQEQHSGLMSGGGLSFSVGNSKLAQQNQSSSVTNNASTVGSVDGNLTVNAGNTLHVKGSDLVAGKDVTGTAANIVVDSATDTTHQAQQQQTSKSGLTVGLSGSVGDAINNAISETQAARESAKDSNGRASALHSIAAAGDVAFGGLGAKALLDGAKGPQAPSIGVQVSVGSSHSSMQSSEDQTIQRGSSINAGGNAKLIATGNGTPKDGNITIAGSNVNAANVALVANNQVNLVNTTDTDKTQSSNSSSGSSVGVSIGTNGIGVSASMQRAHGDGNSDAAIQNNTHINASQTATIVSGGDTNVIGANVNANKVVADVGGNLNVASVQDTTVSAAHQSSAGGGFTISQTGGGASFSAQNGHADGNYAGVKEQAGIQAGSGGFDVTVKGNTDLKGAYIGSTADASKNSLTTGTLTTSDIENHSHYSANSAGFSAGASVGVSTKAVGPSSVSGSGGVTPMVFQNDSGDQSATTKSAVSVGAINITKPGEQTQDVANLNRDATNLNGTVSKTPDVQKMLSQQADTMNAAQAAGQTVSQGIGLYADGKRKDAIDAAKAAYERGDLVAMQSYIDQAKSWDEGGASRAGLQATGGALIGGLGGGNVLTAIGGAAGAGTSSLLAGQAEKISKSVGDMTGSSLVGNIAANVAATVGGALVGGSAGAAMASNVELYNAGNDPQKTDDRATIAGLQGLLSRTAAMASDAKAGVWNGMVNVAGVIVNIPNGGPFASPGDPGYVSLDGLKKPYKSGTSIGPDTEFLTPILATLGLGGKAAVGTDAGITSADVATVGNGALKNASGDLSAAANSARNQPYGQGASASQSPGTQGASSGSNISASNGSSSPTTIVASNPVDLNAFDRLNVVDPAVGKFRPGEAGAAAELENYLGGTLQRAPQGSSVDFVFSSGPNNGKTVDFMLTPDTVAQAAKINQFFDKNLNNFMNTLSDHAAAADFVPLDSRFLSEANKTLLVKAIGNLPQKLQAKIILIK</sequence>
<dbReference type="InterPro" id="IPR024973">
    <property type="entry name" value="ESPR"/>
</dbReference>
<dbReference type="SUPFAM" id="SSF51126">
    <property type="entry name" value="Pectin lyase-like"/>
    <property type="match status" value="1"/>
</dbReference>
<dbReference type="NCBIfam" id="TIGR01901">
    <property type="entry name" value="adhes_NPXG"/>
    <property type="match status" value="1"/>
</dbReference>
<dbReference type="InterPro" id="IPR008638">
    <property type="entry name" value="FhaB/CdiA-like_TPS"/>
</dbReference>
<evidence type="ECO:0000256" key="1">
    <source>
        <dbReference type="SAM" id="MobiDB-lite"/>
    </source>
</evidence>
<organism evidence="3">
    <name type="scientific">Burkholderia pseudomallei 1710a</name>
    <dbReference type="NCBI Taxonomy" id="320371"/>
    <lineage>
        <taxon>Bacteria</taxon>
        <taxon>Pseudomonadati</taxon>
        <taxon>Pseudomonadota</taxon>
        <taxon>Betaproteobacteria</taxon>
        <taxon>Burkholderiales</taxon>
        <taxon>Burkholderiaceae</taxon>
        <taxon>Burkholderia</taxon>
        <taxon>pseudomallei group</taxon>
    </lineage>
</organism>
<dbReference type="Pfam" id="PF05860">
    <property type="entry name" value="TPS"/>
    <property type="match status" value="1"/>
</dbReference>
<dbReference type="InterPro" id="IPR008619">
    <property type="entry name" value="Filamentous_hemagglutn_rpt"/>
</dbReference>
<dbReference type="Pfam" id="PF13332">
    <property type="entry name" value="Fil_haemagg_2"/>
    <property type="match status" value="3"/>
</dbReference>
<feature type="region of interest" description="Disordered" evidence="1">
    <location>
        <begin position="2958"/>
        <end position="2998"/>
    </location>
</feature>
<feature type="domain" description="Filamentous haemagglutinin FhaB/tRNA nuclease CdiA-like TPS" evidence="2">
    <location>
        <begin position="87"/>
        <end position="208"/>
    </location>
</feature>
<feature type="compositionally biased region" description="Low complexity" evidence="1">
    <location>
        <begin position="2151"/>
        <end position="2170"/>
    </location>
</feature>
<name>A0A0E1VW04_BURPE</name>
<dbReference type="SMART" id="SM00912">
    <property type="entry name" value="Haemagg_act"/>
    <property type="match status" value="1"/>
</dbReference>
<dbReference type="InterPro" id="IPR041620">
    <property type="entry name" value="CdiA_C_tRNase"/>
</dbReference>
<accession>A0A0E1VW04</accession>
<dbReference type="InterPro" id="IPR025157">
    <property type="entry name" value="Hemagglutinin_rpt"/>
</dbReference>
<dbReference type="Pfam" id="PF13018">
    <property type="entry name" value="ESPR"/>
    <property type="match status" value="1"/>
</dbReference>
<gene>
    <name evidence="3" type="ORF">BURPS1710A_A2090</name>
</gene>
<feature type="region of interest" description="Disordered" evidence="1">
    <location>
        <begin position="2325"/>
        <end position="2352"/>
    </location>
</feature>
<reference evidence="3" key="1">
    <citation type="submission" date="2009-05" db="EMBL/GenBank/DDBJ databases">
        <authorList>
            <person name="Harkins D.M."/>
            <person name="DeShazer D."/>
            <person name="Woods D.E."/>
            <person name="Brinkac L.M."/>
            <person name="Brown K.A."/>
            <person name="Hung G.C."/>
            <person name="Tuanyok A."/>
            <person name="Zhang B."/>
            <person name="Nierman W.C."/>
        </authorList>
    </citation>
    <scope>NUCLEOTIDE SEQUENCE [LARGE SCALE GENOMIC DNA]</scope>
    <source>
        <strain evidence="3">1710a</strain>
    </source>
</reference>
<dbReference type="RefSeq" id="WP_004529298.1">
    <property type="nucleotide sequence ID" value="NZ_CM000833.1"/>
</dbReference>
<dbReference type="HOGENOM" id="CLU_000043_2_0_4"/>
<feature type="compositionally biased region" description="Low complexity" evidence="1">
    <location>
        <begin position="2982"/>
        <end position="2997"/>
    </location>
</feature>
<dbReference type="Proteomes" id="UP000001812">
    <property type="component" value="Chromosome II"/>
</dbReference>
<dbReference type="GO" id="GO:0003824">
    <property type="term" value="F:catalytic activity"/>
    <property type="evidence" value="ECO:0007669"/>
    <property type="project" value="UniProtKB-ARBA"/>
</dbReference>
<dbReference type="Pfam" id="PF18664">
    <property type="entry name" value="CdiA_C_tRNase"/>
    <property type="match status" value="1"/>
</dbReference>
<dbReference type="InterPro" id="IPR011050">
    <property type="entry name" value="Pectin_lyase_fold/virulence"/>
</dbReference>
<feature type="compositionally biased region" description="Polar residues" evidence="1">
    <location>
        <begin position="2959"/>
        <end position="2981"/>
    </location>
</feature>
<dbReference type="InterPro" id="IPR012334">
    <property type="entry name" value="Pectin_lyas_fold"/>
</dbReference>
<proteinExistence type="predicted"/>